<gene>
    <name evidence="1" type="ORF">PACL_0226</name>
</gene>
<sequence length="112" mass="12123">MLPACAVGLSWQRPAAASPCGHLIQPSLGVSMKHYVVIEDWEGDGAIRLPDDVLQEMGVDVGSTLYLLEEYVGTTRCLVLSKTPRIPDRVDELAGHWESFGKVASDLGAKDD</sequence>
<reference evidence="1" key="1">
    <citation type="journal article" date="2008" name="Genomics">
        <title>Large-insert genome analysis technology detects structural variation in Pseudomonas aeruginosa clinical strains from cystic fibrosis patients.</title>
        <authorList>
            <person name="Hayden H.S."/>
            <person name="Gillett W."/>
            <person name="Saenphimmachak C."/>
            <person name="Lim R."/>
            <person name="Zhou Y."/>
            <person name="Jacobs M.A."/>
            <person name="Chang J."/>
            <person name="Rohmer L."/>
            <person name="D'Argenio D.A."/>
            <person name="Palmieri A."/>
            <person name="Levy R."/>
            <person name="Haugen E."/>
            <person name="Wong G.K."/>
            <person name="Brittnacher M.J."/>
            <person name="Burns J.L."/>
            <person name="Miller S.I."/>
            <person name="Olson M.V."/>
            <person name="Kaul R."/>
        </authorList>
    </citation>
    <scope>NUCLEOTIDE SEQUENCE</scope>
    <source>
        <strain evidence="1">PACS171b</strain>
    </source>
</reference>
<dbReference type="AlphaFoldDB" id="B3G1V2"/>
<proteinExistence type="predicted"/>
<protein>
    <submittedName>
        <fullName evidence="1">Uncharacterized protein</fullName>
    </submittedName>
</protein>
<organism evidence="1">
    <name type="scientific">Pseudomonas aeruginosa</name>
    <dbReference type="NCBI Taxonomy" id="287"/>
    <lineage>
        <taxon>Bacteria</taxon>
        <taxon>Pseudomonadati</taxon>
        <taxon>Pseudomonadota</taxon>
        <taxon>Gammaproteobacteria</taxon>
        <taxon>Pseudomonadales</taxon>
        <taxon>Pseudomonadaceae</taxon>
        <taxon>Pseudomonas</taxon>
    </lineage>
</organism>
<dbReference type="EMBL" id="EU595745">
    <property type="protein sequence ID" value="ACD39014.1"/>
    <property type="molecule type" value="Genomic_DNA"/>
</dbReference>
<accession>B3G1V2</accession>
<evidence type="ECO:0000313" key="1">
    <source>
        <dbReference type="EMBL" id="ACD39014.1"/>
    </source>
</evidence>
<name>B3G1V2_PSEAI</name>